<dbReference type="InterPro" id="IPR039448">
    <property type="entry name" value="Beta_helix"/>
</dbReference>
<dbReference type="Pfam" id="PF13229">
    <property type="entry name" value="Beta_helix"/>
    <property type="match status" value="1"/>
</dbReference>
<dbReference type="AlphaFoldDB" id="A0A956SD42"/>
<feature type="chain" id="PRO_5036846980" evidence="1">
    <location>
        <begin position="21"/>
        <end position="412"/>
    </location>
</feature>
<dbReference type="InterPro" id="IPR011050">
    <property type="entry name" value="Pectin_lyase_fold/virulence"/>
</dbReference>
<evidence type="ECO:0000259" key="2">
    <source>
        <dbReference type="Pfam" id="PF13229"/>
    </source>
</evidence>
<dbReference type="Proteomes" id="UP000739538">
    <property type="component" value="Unassembled WGS sequence"/>
</dbReference>
<organism evidence="3 4">
    <name type="scientific">Eiseniibacteriota bacterium</name>
    <dbReference type="NCBI Taxonomy" id="2212470"/>
    <lineage>
        <taxon>Bacteria</taxon>
        <taxon>Candidatus Eiseniibacteriota</taxon>
    </lineage>
</organism>
<evidence type="ECO:0000313" key="4">
    <source>
        <dbReference type="Proteomes" id="UP000739538"/>
    </source>
</evidence>
<protein>
    <submittedName>
        <fullName evidence="3">Right-handed parallel beta-helix repeat-containing protein</fullName>
    </submittedName>
</protein>
<dbReference type="SUPFAM" id="SSF51126">
    <property type="entry name" value="Pectin lyase-like"/>
    <property type="match status" value="1"/>
</dbReference>
<dbReference type="InterPro" id="IPR012334">
    <property type="entry name" value="Pectin_lyas_fold"/>
</dbReference>
<name>A0A956SD42_UNCEI</name>
<reference evidence="3" key="2">
    <citation type="journal article" date="2021" name="Microbiome">
        <title>Successional dynamics and alternative stable states in a saline activated sludge microbial community over 9 years.</title>
        <authorList>
            <person name="Wang Y."/>
            <person name="Ye J."/>
            <person name="Ju F."/>
            <person name="Liu L."/>
            <person name="Boyd J.A."/>
            <person name="Deng Y."/>
            <person name="Parks D.H."/>
            <person name="Jiang X."/>
            <person name="Yin X."/>
            <person name="Woodcroft B.J."/>
            <person name="Tyson G.W."/>
            <person name="Hugenholtz P."/>
            <person name="Polz M.F."/>
            <person name="Zhang T."/>
        </authorList>
    </citation>
    <scope>NUCLEOTIDE SEQUENCE</scope>
    <source>
        <strain evidence="3">HKST-UBA02</strain>
    </source>
</reference>
<reference evidence="3" key="1">
    <citation type="submission" date="2020-04" db="EMBL/GenBank/DDBJ databases">
        <authorList>
            <person name="Zhang T."/>
        </authorList>
    </citation>
    <scope>NUCLEOTIDE SEQUENCE</scope>
    <source>
        <strain evidence="3">HKST-UBA02</strain>
    </source>
</reference>
<feature type="domain" description="Right handed beta helix" evidence="2">
    <location>
        <begin position="128"/>
        <end position="300"/>
    </location>
</feature>
<proteinExistence type="predicted"/>
<comment type="caution">
    <text evidence="3">The sequence shown here is derived from an EMBL/GenBank/DDBJ whole genome shotgun (WGS) entry which is preliminary data.</text>
</comment>
<feature type="signal peptide" evidence="1">
    <location>
        <begin position="1"/>
        <end position="20"/>
    </location>
</feature>
<keyword evidence="1" id="KW-0732">Signal</keyword>
<dbReference type="EMBL" id="JAGQHS010000040">
    <property type="protein sequence ID" value="MCA9756050.1"/>
    <property type="molecule type" value="Genomic_DNA"/>
</dbReference>
<evidence type="ECO:0000313" key="3">
    <source>
        <dbReference type="EMBL" id="MCA9756050.1"/>
    </source>
</evidence>
<accession>A0A956SD42</accession>
<dbReference type="PANTHER" id="PTHR11319">
    <property type="entry name" value="G PROTEIN-COUPLED RECEPTOR-RELATED"/>
    <property type="match status" value="1"/>
</dbReference>
<gene>
    <name evidence="3" type="ORF">KDA27_09630</name>
</gene>
<dbReference type="PANTHER" id="PTHR11319:SF35">
    <property type="entry name" value="OUTER MEMBRANE PROTEIN PMPC-RELATED"/>
    <property type="match status" value="1"/>
</dbReference>
<dbReference type="Gene3D" id="2.160.20.10">
    <property type="entry name" value="Single-stranded right-handed beta-helix, Pectin lyase-like"/>
    <property type="match status" value="1"/>
</dbReference>
<evidence type="ECO:0000256" key="1">
    <source>
        <dbReference type="SAM" id="SignalP"/>
    </source>
</evidence>
<sequence length="412" mass="41262">MKRWSLPLALLGLCATNGWAATHVVEADGSGDFPTIQAAIEASSDGDIIELGPGTYLGAGNRDVDFLDRSLTVRSRSGASSCVVDCEGTAEAPHRGFVIDGPSGKSSTIEGVTIQGGHLSGTSTHGGAILVDGTGNSLSLIDCVLQDNQTTAWGGAIAVVDRATLTAARCELTRNQGGRGGAIAVSNNASAEISGSTIESNTALRGGGAFASTTAELNLLTCLLVANVANGTGVTDRSGGAVHCSSSTLTIDHCTVVSNQAVGSAGGAVYAQLSTFDISQSTFWANAADAGAGLACALGGTGTVENTILAGGTEGGSVDRGPATVTFTCSDIFGNVGGDWVGGIEEQFAINGNIALDPVFCDPDGGDFGLGEGSPCAAASNPTCGRIGAQDERCQLDPVHEASWGQVKSLFR</sequence>